<dbReference type="OrthoDB" id="9810860at2"/>
<evidence type="ECO:0000256" key="1">
    <source>
        <dbReference type="ARBA" id="ARBA00004651"/>
    </source>
</evidence>
<feature type="transmembrane region" description="Helical" evidence="8">
    <location>
        <begin position="101"/>
        <end position="122"/>
    </location>
</feature>
<feature type="domain" description="Cation/H+ exchanger transmembrane" evidence="9">
    <location>
        <begin position="14"/>
        <end position="431"/>
    </location>
</feature>
<evidence type="ECO:0000256" key="4">
    <source>
        <dbReference type="ARBA" id="ARBA00022692"/>
    </source>
</evidence>
<proteinExistence type="predicted"/>
<dbReference type="PANTHER" id="PTHR32507:SF8">
    <property type="entry name" value="CNH1P"/>
    <property type="match status" value="1"/>
</dbReference>
<feature type="transmembrane region" description="Helical" evidence="8">
    <location>
        <begin position="407"/>
        <end position="432"/>
    </location>
</feature>
<dbReference type="GO" id="GO:0005886">
    <property type="term" value="C:plasma membrane"/>
    <property type="evidence" value="ECO:0007669"/>
    <property type="project" value="UniProtKB-SubCell"/>
</dbReference>
<keyword evidence="3" id="KW-0050">Antiport</keyword>
<comment type="subcellular location">
    <subcellularLocation>
        <location evidence="1">Cell membrane</location>
        <topology evidence="1">Multi-pass membrane protein</topology>
    </subcellularLocation>
</comment>
<keyword evidence="13" id="KW-1185">Reference proteome</keyword>
<sequence length="445" mass="47337">MTGATIYLLLGLSLLLATVLPHVTRGIAVSPPMVLVAVGMAIGLLPLPDGTSLDPMDHRVLVTHVTEFTVLISLMGVGLALDRPLDLRKWACWRAWSPVWRLLLVTMPLTILGVALLGWWVAGLAPAVALLLGAVLAPTDPVLASDVQVGEPLTEDVDEPGGDGDGDEDRQLEDDDIRFSLTAEAGLNDGLAFPFVHLALLLLAGGFTLVDVGTWVGWYVLGKIVLGVAVGLAAGWLLGRQAFHARSDKLRLADAGEPLLALAALLASYGAAELVGGYGFLAVFACAMRLRSAGPGHSYQRAMHAVVERLERLMTLMVLLVLGMAMTRGLLEHLDWRGIVVALALVLVVRPLAGYVALSTLARDQDRDGGLDRGERMAVAFFGVRGVGSLFYLAYAASHEHVPDEPWLWSTVAFTVIASVLLHGVTATPAMARLDARRGRISSQG</sequence>
<evidence type="ECO:0000313" key="11">
    <source>
        <dbReference type="EMBL" id="SFA89032.1"/>
    </source>
</evidence>
<dbReference type="PANTHER" id="PTHR32507">
    <property type="entry name" value="NA(+)/H(+) ANTIPORTER 1"/>
    <property type="match status" value="1"/>
</dbReference>
<dbReference type="Proteomes" id="UP000199113">
    <property type="component" value="Unassembled WGS sequence"/>
</dbReference>
<keyword evidence="5 8" id="KW-1133">Transmembrane helix</keyword>
<dbReference type="GO" id="GO:1902600">
    <property type="term" value="P:proton transmembrane transport"/>
    <property type="evidence" value="ECO:0007669"/>
    <property type="project" value="InterPro"/>
</dbReference>
<keyword evidence="4 8" id="KW-0812">Transmembrane</keyword>
<feature type="transmembrane region" description="Helical" evidence="8">
    <location>
        <begin position="337"/>
        <end position="358"/>
    </location>
</feature>
<evidence type="ECO:0000313" key="10">
    <source>
        <dbReference type="EMBL" id="PKH37975.1"/>
    </source>
</evidence>
<dbReference type="InterPro" id="IPR006153">
    <property type="entry name" value="Cation/H_exchanger_TM"/>
</dbReference>
<feature type="transmembrane region" description="Helical" evidence="8">
    <location>
        <begin position="60"/>
        <end position="81"/>
    </location>
</feature>
<protein>
    <submittedName>
        <fullName evidence="10">Cation transporter</fullName>
    </submittedName>
    <submittedName>
        <fullName evidence="11">NhaP-type Na+/H+ or K+/H+ antiporter</fullName>
    </submittedName>
</protein>
<dbReference type="RefSeq" id="WP_091195181.1">
    <property type="nucleotide sequence ID" value="NZ_FOKC01000001.1"/>
</dbReference>
<dbReference type="AlphaFoldDB" id="A0A1I0WJV3"/>
<evidence type="ECO:0000256" key="3">
    <source>
        <dbReference type="ARBA" id="ARBA00022449"/>
    </source>
</evidence>
<dbReference type="Proteomes" id="UP000233565">
    <property type="component" value="Unassembled WGS sequence"/>
</dbReference>
<evidence type="ECO:0000256" key="5">
    <source>
        <dbReference type="ARBA" id="ARBA00022989"/>
    </source>
</evidence>
<dbReference type="EMBL" id="FOKC01000001">
    <property type="protein sequence ID" value="SFA89032.1"/>
    <property type="molecule type" value="Genomic_DNA"/>
</dbReference>
<feature type="transmembrane region" description="Helical" evidence="8">
    <location>
        <begin position="31"/>
        <end position="48"/>
    </location>
</feature>
<gene>
    <name evidence="10" type="ORF">CXG46_21625</name>
    <name evidence="11" type="ORF">SAMN05192575_1011063</name>
</gene>
<evidence type="ECO:0000256" key="8">
    <source>
        <dbReference type="SAM" id="Phobius"/>
    </source>
</evidence>
<feature type="transmembrane region" description="Helical" evidence="8">
    <location>
        <begin position="216"/>
        <end position="238"/>
    </location>
</feature>
<evidence type="ECO:0000256" key="7">
    <source>
        <dbReference type="ARBA" id="ARBA00023136"/>
    </source>
</evidence>
<keyword evidence="7 8" id="KW-0472">Membrane</keyword>
<accession>A0A1I0WJV3</accession>
<dbReference type="EMBL" id="PJBV01000035">
    <property type="protein sequence ID" value="PKH37975.1"/>
    <property type="molecule type" value="Genomic_DNA"/>
</dbReference>
<evidence type="ECO:0000256" key="6">
    <source>
        <dbReference type="ARBA" id="ARBA00023065"/>
    </source>
</evidence>
<evidence type="ECO:0000259" key="9">
    <source>
        <dbReference type="Pfam" id="PF00999"/>
    </source>
</evidence>
<reference evidence="10 13" key="2">
    <citation type="submission" date="2017-12" db="EMBL/GenBank/DDBJ databases">
        <title>Pharmacopeia of the Arctic Ocean.</title>
        <authorList>
            <person name="Collins E."/>
            <person name="Ducluzeau A.-L."/>
        </authorList>
    </citation>
    <scope>NUCLEOTIDE SEQUENCE [LARGE SCALE GENOMIC DNA]</scope>
    <source>
        <strain evidence="10 13">DSM 23325</strain>
    </source>
</reference>
<evidence type="ECO:0000313" key="13">
    <source>
        <dbReference type="Proteomes" id="UP000233565"/>
    </source>
</evidence>
<feature type="transmembrane region" description="Helical" evidence="8">
    <location>
        <begin position="191"/>
        <end position="210"/>
    </location>
</feature>
<dbReference type="GO" id="GO:0015297">
    <property type="term" value="F:antiporter activity"/>
    <property type="evidence" value="ECO:0007669"/>
    <property type="project" value="UniProtKB-KW"/>
</dbReference>
<dbReference type="Pfam" id="PF00999">
    <property type="entry name" value="Na_H_Exchanger"/>
    <property type="match status" value="1"/>
</dbReference>
<keyword evidence="2" id="KW-0813">Transport</keyword>
<evidence type="ECO:0000256" key="2">
    <source>
        <dbReference type="ARBA" id="ARBA00022448"/>
    </source>
</evidence>
<organism evidence="11 12">
    <name type="scientific">Nocardioides alpinus</name>
    <dbReference type="NCBI Taxonomy" id="748909"/>
    <lineage>
        <taxon>Bacteria</taxon>
        <taxon>Bacillati</taxon>
        <taxon>Actinomycetota</taxon>
        <taxon>Actinomycetes</taxon>
        <taxon>Propionibacteriales</taxon>
        <taxon>Nocardioidaceae</taxon>
        <taxon>Nocardioides</taxon>
    </lineage>
</organism>
<reference evidence="11" key="1">
    <citation type="submission" date="2016-10" db="EMBL/GenBank/DDBJ databases">
        <authorList>
            <person name="de Groot N.N."/>
        </authorList>
    </citation>
    <scope>NUCLEOTIDE SEQUENCE [LARGE SCALE GENOMIC DNA]</scope>
    <source>
        <strain evidence="11">CGMCC 1.10697</strain>
    </source>
</reference>
<keyword evidence="6" id="KW-0406">Ion transport</keyword>
<feature type="transmembrane region" description="Helical" evidence="8">
    <location>
        <begin position="378"/>
        <end position="395"/>
    </location>
</feature>
<feature type="transmembrane region" description="Helical" evidence="8">
    <location>
        <begin position="313"/>
        <end position="331"/>
    </location>
</feature>
<name>A0A1I0WJV3_9ACTN</name>
<dbReference type="STRING" id="748909.SAMN05192575_1011063"/>
<evidence type="ECO:0000313" key="12">
    <source>
        <dbReference type="Proteomes" id="UP000199113"/>
    </source>
</evidence>